<dbReference type="GO" id="GO:0046872">
    <property type="term" value="F:metal ion binding"/>
    <property type="evidence" value="ECO:0007669"/>
    <property type="project" value="UniProtKB-KW"/>
</dbReference>
<feature type="domain" description="DDE Tnp4" evidence="4">
    <location>
        <begin position="25"/>
        <end position="122"/>
    </location>
</feature>
<evidence type="ECO:0000256" key="2">
    <source>
        <dbReference type="ARBA" id="ARBA00022723"/>
    </source>
</evidence>
<gene>
    <name evidence="5" type="ORF">Sxan_34110</name>
</gene>
<organism evidence="5 6">
    <name type="scientific">Streptomyces xanthophaeus</name>
    <dbReference type="NCBI Taxonomy" id="67385"/>
    <lineage>
        <taxon>Bacteria</taxon>
        <taxon>Bacillati</taxon>
        <taxon>Actinomycetota</taxon>
        <taxon>Actinomycetes</taxon>
        <taxon>Kitasatosporales</taxon>
        <taxon>Streptomycetaceae</taxon>
        <taxon>Streptomyces</taxon>
    </lineage>
</organism>
<name>A0A919GZ65_9ACTN</name>
<protein>
    <recommendedName>
        <fullName evidence="4">DDE Tnp4 domain-containing protein</fullName>
    </recommendedName>
</protein>
<feature type="region of interest" description="Disordered" evidence="3">
    <location>
        <begin position="1"/>
        <end position="25"/>
    </location>
</feature>
<evidence type="ECO:0000256" key="1">
    <source>
        <dbReference type="ARBA" id="ARBA00001968"/>
    </source>
</evidence>
<reference evidence="5" key="1">
    <citation type="submission" date="2020-09" db="EMBL/GenBank/DDBJ databases">
        <title>Whole genome shotgun sequence of Streptomyces xanthophaeus NBRC 12829.</title>
        <authorList>
            <person name="Komaki H."/>
            <person name="Tamura T."/>
        </authorList>
    </citation>
    <scope>NUCLEOTIDE SEQUENCE</scope>
    <source>
        <strain evidence="5">NBRC 12829</strain>
    </source>
</reference>
<evidence type="ECO:0000259" key="4">
    <source>
        <dbReference type="Pfam" id="PF13359"/>
    </source>
</evidence>
<keyword evidence="2" id="KW-0479">Metal-binding</keyword>
<proteinExistence type="predicted"/>
<keyword evidence="6" id="KW-1185">Reference proteome</keyword>
<dbReference type="EMBL" id="BNEE01000006">
    <property type="protein sequence ID" value="GHI86047.1"/>
    <property type="molecule type" value="Genomic_DNA"/>
</dbReference>
<dbReference type="InterPro" id="IPR027806">
    <property type="entry name" value="HARBI1_dom"/>
</dbReference>
<evidence type="ECO:0000256" key="3">
    <source>
        <dbReference type="SAM" id="MobiDB-lite"/>
    </source>
</evidence>
<dbReference type="AlphaFoldDB" id="A0A919GZ65"/>
<comment type="cofactor">
    <cofactor evidence="1">
        <name>a divalent metal cation</name>
        <dbReference type="ChEBI" id="CHEBI:60240"/>
    </cofactor>
</comment>
<comment type="caution">
    <text evidence="5">The sequence shown here is derived from an EMBL/GenBank/DDBJ whole genome shotgun (WGS) entry which is preliminary data.</text>
</comment>
<dbReference type="Proteomes" id="UP000600026">
    <property type="component" value="Unassembled WGS sequence"/>
</dbReference>
<evidence type="ECO:0000313" key="5">
    <source>
        <dbReference type="EMBL" id="GHI86047.1"/>
    </source>
</evidence>
<sequence>MQLAGGSWSPARRSGAAARRPRRNRHRCAHIWRESDLPAAAAGTTVIADGAYLGTGLIVPHRRRPGRPLLRGQEEDNAEHRRVRARVEHTFTRMKNWKILRDCRQKGDGLHHAVQAVAAMHNLAMAE</sequence>
<accession>A0A919GZ65</accession>
<dbReference type="Pfam" id="PF13359">
    <property type="entry name" value="DDE_Tnp_4"/>
    <property type="match status" value="1"/>
</dbReference>
<evidence type="ECO:0000313" key="6">
    <source>
        <dbReference type="Proteomes" id="UP000600026"/>
    </source>
</evidence>